<dbReference type="EMBL" id="DVLC01000072">
    <property type="protein sequence ID" value="HIT46961.1"/>
    <property type="molecule type" value="Genomic_DNA"/>
</dbReference>
<sequence>MQLRIGRYWRFQASRAVPDDCNMESGTDSGVATMCVSLLMVFMMQPYRLFRRMRLLGVGIDTVEEIWRKDSGK</sequence>
<organism evidence="1 2">
    <name type="scientific">Candidatus Cryptobacteroides merdipullorum</name>
    <dbReference type="NCBI Taxonomy" id="2840771"/>
    <lineage>
        <taxon>Bacteria</taxon>
        <taxon>Pseudomonadati</taxon>
        <taxon>Bacteroidota</taxon>
        <taxon>Bacteroidia</taxon>
        <taxon>Bacteroidales</taxon>
        <taxon>Candidatus Cryptobacteroides</taxon>
    </lineage>
</organism>
<evidence type="ECO:0000313" key="1">
    <source>
        <dbReference type="EMBL" id="HIT46961.1"/>
    </source>
</evidence>
<comment type="caution">
    <text evidence="1">The sequence shown here is derived from an EMBL/GenBank/DDBJ whole genome shotgun (WGS) entry which is preliminary data.</text>
</comment>
<reference evidence="1" key="2">
    <citation type="journal article" date="2021" name="PeerJ">
        <title>Extensive microbial diversity within the chicken gut microbiome revealed by metagenomics and culture.</title>
        <authorList>
            <person name="Gilroy R."/>
            <person name="Ravi A."/>
            <person name="Getino M."/>
            <person name="Pursley I."/>
            <person name="Horton D.L."/>
            <person name="Alikhan N.F."/>
            <person name="Baker D."/>
            <person name="Gharbi K."/>
            <person name="Hall N."/>
            <person name="Watson M."/>
            <person name="Adriaenssens E.M."/>
            <person name="Foster-Nyarko E."/>
            <person name="Jarju S."/>
            <person name="Secka A."/>
            <person name="Antonio M."/>
            <person name="Oren A."/>
            <person name="Chaudhuri R.R."/>
            <person name="La Ragione R."/>
            <person name="Hildebrand F."/>
            <person name="Pallen M.J."/>
        </authorList>
    </citation>
    <scope>NUCLEOTIDE SEQUENCE</scope>
    <source>
        <strain evidence="1">ChiHecec2B26-709</strain>
    </source>
</reference>
<proteinExistence type="predicted"/>
<gene>
    <name evidence="1" type="ORF">IAC35_03775</name>
</gene>
<name>A0A9D1KGR1_9BACT</name>
<reference evidence="1" key="1">
    <citation type="submission" date="2020-10" db="EMBL/GenBank/DDBJ databases">
        <authorList>
            <person name="Gilroy R."/>
        </authorList>
    </citation>
    <scope>NUCLEOTIDE SEQUENCE</scope>
    <source>
        <strain evidence="1">ChiHecec2B26-709</strain>
    </source>
</reference>
<evidence type="ECO:0000313" key="2">
    <source>
        <dbReference type="Proteomes" id="UP000886881"/>
    </source>
</evidence>
<dbReference type="Proteomes" id="UP000886881">
    <property type="component" value="Unassembled WGS sequence"/>
</dbReference>
<dbReference type="AlphaFoldDB" id="A0A9D1KGR1"/>
<accession>A0A9D1KGR1</accession>
<protein>
    <submittedName>
        <fullName evidence="1">Uncharacterized protein</fullName>
    </submittedName>
</protein>